<dbReference type="PANTHER" id="PTHR11771">
    <property type="entry name" value="LIPOXYGENASE"/>
    <property type="match status" value="1"/>
</dbReference>
<keyword evidence="2" id="KW-0223">Dioxygenase</keyword>
<dbReference type="GO" id="GO:0034440">
    <property type="term" value="P:lipid oxidation"/>
    <property type="evidence" value="ECO:0007669"/>
    <property type="project" value="InterPro"/>
</dbReference>
<dbReference type="GO" id="GO:0046872">
    <property type="term" value="F:metal ion binding"/>
    <property type="evidence" value="ECO:0007669"/>
    <property type="project" value="UniProtKB-KW"/>
</dbReference>
<dbReference type="InterPro" id="IPR036226">
    <property type="entry name" value="LipOase_C_sf"/>
</dbReference>
<dbReference type="Proteomes" id="UP001370490">
    <property type="component" value="Unassembled WGS sequence"/>
</dbReference>
<dbReference type="SUPFAM" id="SSF48484">
    <property type="entry name" value="Lipoxigenase"/>
    <property type="match status" value="1"/>
</dbReference>
<keyword evidence="3" id="KW-0560">Oxidoreductase</keyword>
<dbReference type="Gene3D" id="1.20.245.10">
    <property type="entry name" value="Lipoxygenase-1, Domain 5"/>
    <property type="match status" value="1"/>
</dbReference>
<evidence type="ECO:0000259" key="4">
    <source>
        <dbReference type="PROSITE" id="PS51393"/>
    </source>
</evidence>
<sequence length="111" mass="12370">MVANPQKPRKSSSVSAHHSAANFGQYVYGVYFPNRAAIAETDMPKTETALLQPSRVRATAVMAVLEALSNHSPDEEYLGRTKEPSWEKDQVINDAFKQICSGVERFGEHYL</sequence>
<organism evidence="5 6">
    <name type="scientific">Dillenia turbinata</name>
    <dbReference type="NCBI Taxonomy" id="194707"/>
    <lineage>
        <taxon>Eukaryota</taxon>
        <taxon>Viridiplantae</taxon>
        <taxon>Streptophyta</taxon>
        <taxon>Embryophyta</taxon>
        <taxon>Tracheophyta</taxon>
        <taxon>Spermatophyta</taxon>
        <taxon>Magnoliopsida</taxon>
        <taxon>eudicotyledons</taxon>
        <taxon>Gunneridae</taxon>
        <taxon>Pentapetalae</taxon>
        <taxon>Dilleniales</taxon>
        <taxon>Dilleniaceae</taxon>
        <taxon>Dillenia</taxon>
    </lineage>
</organism>
<accession>A0AAN8ZD35</accession>
<gene>
    <name evidence="5" type="ORF">RJ641_036615</name>
</gene>
<evidence type="ECO:0000256" key="1">
    <source>
        <dbReference type="ARBA" id="ARBA00022723"/>
    </source>
</evidence>
<dbReference type="InterPro" id="IPR013819">
    <property type="entry name" value="LipOase_C"/>
</dbReference>
<dbReference type="PROSITE" id="PS51393">
    <property type="entry name" value="LIPOXYGENASE_3"/>
    <property type="match status" value="1"/>
</dbReference>
<name>A0AAN8ZD35_9MAGN</name>
<evidence type="ECO:0000256" key="3">
    <source>
        <dbReference type="ARBA" id="ARBA00023002"/>
    </source>
</evidence>
<dbReference type="GO" id="GO:0016702">
    <property type="term" value="F:oxidoreductase activity, acting on single donors with incorporation of molecular oxygen, incorporation of two atoms of oxygen"/>
    <property type="evidence" value="ECO:0007669"/>
    <property type="project" value="InterPro"/>
</dbReference>
<keyword evidence="6" id="KW-1185">Reference proteome</keyword>
<reference evidence="5 6" key="1">
    <citation type="submission" date="2023-12" db="EMBL/GenBank/DDBJ databases">
        <title>A high-quality genome assembly for Dillenia turbinata (Dilleniales).</title>
        <authorList>
            <person name="Chanderbali A."/>
        </authorList>
    </citation>
    <scope>NUCLEOTIDE SEQUENCE [LARGE SCALE GENOMIC DNA]</scope>
    <source>
        <strain evidence="5">LSX21</strain>
        <tissue evidence="5">Leaf</tissue>
    </source>
</reference>
<dbReference type="AlphaFoldDB" id="A0AAN8ZD35"/>
<evidence type="ECO:0000313" key="6">
    <source>
        <dbReference type="Proteomes" id="UP001370490"/>
    </source>
</evidence>
<dbReference type="EMBL" id="JBAMMX010000009">
    <property type="protein sequence ID" value="KAK6933721.1"/>
    <property type="molecule type" value="Genomic_DNA"/>
</dbReference>
<keyword evidence="1" id="KW-0479">Metal-binding</keyword>
<dbReference type="InterPro" id="IPR000907">
    <property type="entry name" value="LipOase"/>
</dbReference>
<proteinExistence type="predicted"/>
<comment type="caution">
    <text evidence="5">The sequence shown here is derived from an EMBL/GenBank/DDBJ whole genome shotgun (WGS) entry which is preliminary data.</text>
</comment>
<dbReference type="Pfam" id="PF00305">
    <property type="entry name" value="Lipoxygenase"/>
    <property type="match status" value="1"/>
</dbReference>
<evidence type="ECO:0000313" key="5">
    <source>
        <dbReference type="EMBL" id="KAK6933721.1"/>
    </source>
</evidence>
<evidence type="ECO:0000256" key="2">
    <source>
        <dbReference type="ARBA" id="ARBA00022964"/>
    </source>
</evidence>
<feature type="domain" description="Lipoxygenase" evidence="4">
    <location>
        <begin position="1"/>
        <end position="111"/>
    </location>
</feature>
<protein>
    <submittedName>
        <fullName evidence="5">Lipoxygenase, C-terminal</fullName>
    </submittedName>
</protein>